<sequence length="337" mass="35393">MSRPTLKDIAEATGYSVSTVSRALADSPQISERTRHHIHEVSRRLGYQADPIGSLLRTPRPRVIGLLCVLSQELHVVYHDHLLAQAEARNLRMVTESVGPFRSAVDAIHNLRRLRCQTLIVIDPATAAGALDALGDDAVVIGQERAVVGADLVTSDNTRGMDQLIAHLTGLGHRRLVYVDSAPGASASARRTAFVRAATSAGLSFDVVEGGSDVDAGLLAVAPLLEAGGPLHPASSDRRTALVCYNDHCAQGAIIAMLRAGLRPGTDVSVAGVDNSRLAASSAFDLTSIDRRPEEVARLAVDLAEARVASSPPAGAPQSLVVDTALVTRSSTGPALR</sequence>
<dbReference type="GO" id="GO:0000976">
    <property type="term" value="F:transcription cis-regulatory region binding"/>
    <property type="evidence" value="ECO:0007669"/>
    <property type="project" value="TreeGrafter"/>
</dbReference>
<dbReference type="SUPFAM" id="SSF47413">
    <property type="entry name" value="lambda repressor-like DNA-binding domains"/>
    <property type="match status" value="1"/>
</dbReference>
<evidence type="ECO:0000313" key="5">
    <source>
        <dbReference type="EMBL" id="QPL05041.1"/>
    </source>
</evidence>
<name>A0A7T0LJQ3_9ACTO</name>
<dbReference type="KEGG" id="arep:ID810_09885"/>
<dbReference type="Pfam" id="PF00356">
    <property type="entry name" value="LacI"/>
    <property type="match status" value="1"/>
</dbReference>
<dbReference type="PANTHER" id="PTHR30146">
    <property type="entry name" value="LACI-RELATED TRANSCRIPTIONAL REPRESSOR"/>
    <property type="match status" value="1"/>
</dbReference>
<gene>
    <name evidence="5" type="ORF">ID810_09885</name>
</gene>
<dbReference type="CDD" id="cd01392">
    <property type="entry name" value="HTH_LacI"/>
    <property type="match status" value="1"/>
</dbReference>
<dbReference type="PROSITE" id="PS50932">
    <property type="entry name" value="HTH_LACI_2"/>
    <property type="match status" value="1"/>
</dbReference>
<dbReference type="RefSeq" id="WP_166857936.1">
    <property type="nucleotide sequence ID" value="NZ_CP063989.1"/>
</dbReference>
<dbReference type="PANTHER" id="PTHR30146:SF109">
    <property type="entry name" value="HTH-TYPE TRANSCRIPTIONAL REGULATOR GALS"/>
    <property type="match status" value="1"/>
</dbReference>
<evidence type="ECO:0000259" key="4">
    <source>
        <dbReference type="PROSITE" id="PS50932"/>
    </source>
</evidence>
<dbReference type="InterPro" id="IPR046335">
    <property type="entry name" value="LacI/GalR-like_sensor"/>
</dbReference>
<dbReference type="CDD" id="cd06267">
    <property type="entry name" value="PBP1_LacI_sugar_binding-like"/>
    <property type="match status" value="1"/>
</dbReference>
<dbReference type="EMBL" id="CP063989">
    <property type="protein sequence ID" value="QPL05041.1"/>
    <property type="molecule type" value="Genomic_DNA"/>
</dbReference>
<dbReference type="InterPro" id="IPR010982">
    <property type="entry name" value="Lambda_DNA-bd_dom_sf"/>
</dbReference>
<dbReference type="Gene3D" id="3.40.50.2300">
    <property type="match status" value="2"/>
</dbReference>
<dbReference type="SMART" id="SM00354">
    <property type="entry name" value="HTH_LACI"/>
    <property type="match status" value="1"/>
</dbReference>
<keyword evidence="3" id="KW-0804">Transcription</keyword>
<evidence type="ECO:0000256" key="2">
    <source>
        <dbReference type="ARBA" id="ARBA00023125"/>
    </source>
</evidence>
<reference evidence="5 6" key="1">
    <citation type="submission" date="2020-11" db="EMBL/GenBank/DDBJ databases">
        <title>Actinomyces sp. ZJ750.</title>
        <authorList>
            <person name="Zhou J."/>
        </authorList>
    </citation>
    <scope>NUCLEOTIDE SEQUENCE [LARGE SCALE GENOMIC DNA]</scope>
    <source>
        <strain evidence="5 6">ZJ750</strain>
    </source>
</reference>
<feature type="domain" description="HTH lacI-type" evidence="4">
    <location>
        <begin position="4"/>
        <end position="58"/>
    </location>
</feature>
<organism evidence="5 6">
    <name type="scientific">Actinomyces respiraculi</name>
    <dbReference type="NCBI Taxonomy" id="2744574"/>
    <lineage>
        <taxon>Bacteria</taxon>
        <taxon>Bacillati</taxon>
        <taxon>Actinomycetota</taxon>
        <taxon>Actinomycetes</taxon>
        <taxon>Actinomycetales</taxon>
        <taxon>Actinomycetaceae</taxon>
        <taxon>Actinomyces</taxon>
    </lineage>
</organism>
<dbReference type="SUPFAM" id="SSF53822">
    <property type="entry name" value="Periplasmic binding protein-like I"/>
    <property type="match status" value="1"/>
</dbReference>
<dbReference type="AlphaFoldDB" id="A0A7T0LJQ3"/>
<dbReference type="Pfam" id="PF13377">
    <property type="entry name" value="Peripla_BP_3"/>
    <property type="match status" value="1"/>
</dbReference>
<proteinExistence type="predicted"/>
<keyword evidence="1" id="KW-0805">Transcription regulation</keyword>
<dbReference type="Gene3D" id="1.10.260.40">
    <property type="entry name" value="lambda repressor-like DNA-binding domains"/>
    <property type="match status" value="1"/>
</dbReference>
<dbReference type="InterPro" id="IPR028082">
    <property type="entry name" value="Peripla_BP_I"/>
</dbReference>
<keyword evidence="6" id="KW-1185">Reference proteome</keyword>
<dbReference type="GO" id="GO:0003700">
    <property type="term" value="F:DNA-binding transcription factor activity"/>
    <property type="evidence" value="ECO:0007669"/>
    <property type="project" value="TreeGrafter"/>
</dbReference>
<protein>
    <submittedName>
        <fullName evidence="5">LacI family DNA-binding transcriptional regulator</fullName>
    </submittedName>
</protein>
<keyword evidence="2 5" id="KW-0238">DNA-binding</keyword>
<evidence type="ECO:0000256" key="1">
    <source>
        <dbReference type="ARBA" id="ARBA00023015"/>
    </source>
</evidence>
<accession>A0A7T0LJQ3</accession>
<dbReference type="InterPro" id="IPR000843">
    <property type="entry name" value="HTH_LacI"/>
</dbReference>
<evidence type="ECO:0000256" key="3">
    <source>
        <dbReference type="ARBA" id="ARBA00023163"/>
    </source>
</evidence>
<evidence type="ECO:0000313" key="6">
    <source>
        <dbReference type="Proteomes" id="UP000594637"/>
    </source>
</evidence>
<dbReference type="Proteomes" id="UP000594637">
    <property type="component" value="Chromosome"/>
</dbReference>